<dbReference type="SUPFAM" id="SSF57716">
    <property type="entry name" value="Glucocorticoid receptor-like (DNA-binding domain)"/>
    <property type="match status" value="1"/>
</dbReference>
<keyword evidence="5 15" id="KW-0227">DNA damage</keyword>
<dbReference type="GO" id="GO:0006284">
    <property type="term" value="P:base-excision repair"/>
    <property type="evidence" value="ECO:0007669"/>
    <property type="project" value="InterPro"/>
</dbReference>
<evidence type="ECO:0000259" key="16">
    <source>
        <dbReference type="PROSITE" id="PS51066"/>
    </source>
</evidence>
<dbReference type="EC" id="3.2.2.23" evidence="15"/>
<feature type="binding site" evidence="15">
    <location>
        <position position="152"/>
    </location>
    <ligand>
        <name>DNA</name>
        <dbReference type="ChEBI" id="CHEBI:16991"/>
    </ligand>
</feature>
<dbReference type="Pfam" id="PF06827">
    <property type="entry name" value="zf-FPG_IleRS"/>
    <property type="match status" value="1"/>
</dbReference>
<comment type="catalytic activity">
    <reaction evidence="1 15">
        <text>Hydrolysis of DNA containing ring-opened 7-methylguanine residues, releasing 2,6-diamino-4-hydroxy-5-(N-methyl)formamidopyrimidine.</text>
        <dbReference type="EC" id="3.2.2.23"/>
    </reaction>
</comment>
<comment type="cofactor">
    <cofactor evidence="15">
        <name>Zn(2+)</name>
        <dbReference type="ChEBI" id="CHEBI:29105"/>
    </cofactor>
    <text evidence="15">Binds 1 zinc ion per subunit.</text>
</comment>
<dbReference type="FunFam" id="1.10.8.50:FF:000003">
    <property type="entry name" value="Formamidopyrimidine-DNA glycosylase"/>
    <property type="match status" value="1"/>
</dbReference>
<comment type="similarity">
    <text evidence="2 15">Belongs to the FPG family.</text>
</comment>
<dbReference type="InterPro" id="IPR000214">
    <property type="entry name" value="Znf_DNA_glyclase/AP_lyase"/>
</dbReference>
<dbReference type="PANTHER" id="PTHR22993:SF9">
    <property type="entry name" value="FORMAMIDOPYRIMIDINE-DNA GLYCOSYLASE"/>
    <property type="match status" value="1"/>
</dbReference>
<dbReference type="Pfam" id="PF01149">
    <property type="entry name" value="Fapy_DNA_glyco"/>
    <property type="match status" value="1"/>
</dbReference>
<dbReference type="SMART" id="SM00898">
    <property type="entry name" value="Fapy_DNA_glyco"/>
    <property type="match status" value="1"/>
</dbReference>
<dbReference type="PROSITE" id="PS51066">
    <property type="entry name" value="ZF_FPG_2"/>
    <property type="match status" value="1"/>
</dbReference>
<gene>
    <name evidence="15" type="primary">mutM</name>
    <name evidence="15" type="synonym">fpg</name>
    <name evidence="18" type="ORF">LP43_1020</name>
</gene>
<dbReference type="Gene3D" id="3.20.190.10">
    <property type="entry name" value="MutM-like, N-terminal"/>
    <property type="match status" value="1"/>
</dbReference>
<evidence type="ECO:0000256" key="8">
    <source>
        <dbReference type="ARBA" id="ARBA00022833"/>
    </source>
</evidence>
<keyword evidence="10 15" id="KW-0234">DNA repair</keyword>
<dbReference type="PROSITE" id="PS51068">
    <property type="entry name" value="FPG_CAT"/>
    <property type="match status" value="1"/>
</dbReference>
<evidence type="ECO:0000259" key="17">
    <source>
        <dbReference type="PROSITE" id="PS51068"/>
    </source>
</evidence>
<comment type="caution">
    <text evidence="18">The sequence shown here is derived from an EMBL/GenBank/DDBJ whole genome shotgun (WGS) entry which is preliminary data.</text>
</comment>
<evidence type="ECO:0000256" key="2">
    <source>
        <dbReference type="ARBA" id="ARBA00009409"/>
    </source>
</evidence>
<keyword evidence="4 15" id="KW-0479">Metal-binding</keyword>
<comment type="subunit">
    <text evidence="3 15">Monomer.</text>
</comment>
<protein>
    <recommendedName>
        <fullName evidence="15">Formamidopyrimidine-DNA glycosylase</fullName>
        <shortName evidence="15">Fapy-DNA glycosylase</shortName>
        <ecNumber evidence="15">3.2.2.23</ecNumber>
    </recommendedName>
    <alternativeName>
        <fullName evidence="15">DNA-(apurinic or apyrimidinic site) lyase MutM</fullName>
        <shortName evidence="15">AP lyase MutM</shortName>
        <ecNumber evidence="15">4.2.99.18</ecNumber>
    </alternativeName>
</protein>
<evidence type="ECO:0000256" key="15">
    <source>
        <dbReference type="HAMAP-Rule" id="MF_00103"/>
    </source>
</evidence>
<dbReference type="HAMAP" id="MF_00103">
    <property type="entry name" value="Fapy_DNA_glycosyl"/>
    <property type="match status" value="1"/>
</dbReference>
<dbReference type="Proteomes" id="UP000029999">
    <property type="component" value="Unassembled WGS sequence"/>
</dbReference>
<keyword evidence="6 15" id="KW-0863">Zinc-finger</keyword>
<keyword evidence="8 15" id="KW-0862">Zinc</keyword>
<dbReference type="NCBIfam" id="TIGR00577">
    <property type="entry name" value="fpg"/>
    <property type="match status" value="1"/>
</dbReference>
<keyword evidence="12 15" id="KW-0511">Multifunctional enzyme</keyword>
<dbReference type="CDD" id="cd08966">
    <property type="entry name" value="EcFpg-like_N"/>
    <property type="match status" value="1"/>
</dbReference>
<evidence type="ECO:0000256" key="14">
    <source>
        <dbReference type="ARBA" id="ARBA00044632"/>
    </source>
</evidence>
<dbReference type="FunFam" id="3.20.190.10:FF:000001">
    <property type="entry name" value="Formamidopyrimidine-DNA glycosylase"/>
    <property type="match status" value="1"/>
</dbReference>
<name>A0A0A0BJX3_9GAMM</name>
<dbReference type="RefSeq" id="WP_036312651.1">
    <property type="nucleotide sequence ID" value="NZ_JRQD01000002.1"/>
</dbReference>
<dbReference type="GO" id="GO:0140078">
    <property type="term" value="F:class I DNA-(apurinic or apyrimidinic site) endonuclease activity"/>
    <property type="evidence" value="ECO:0007669"/>
    <property type="project" value="UniProtKB-EC"/>
</dbReference>
<dbReference type="PANTHER" id="PTHR22993">
    <property type="entry name" value="FORMAMIDOPYRIMIDINE-DNA GLYCOSYLASE"/>
    <property type="match status" value="1"/>
</dbReference>
<keyword evidence="7 15" id="KW-0378">Hydrolase</keyword>
<dbReference type="STRING" id="392484.LP43_1020"/>
<comment type="function">
    <text evidence="15">Involved in base excision repair of DNA damaged by oxidation or by mutagenic agents. Acts as DNA glycosylase that recognizes and removes damaged bases. Has a preference for oxidized purines, such as 7,8-dihydro-8-oxoguanine (8-oxoG). Has AP (apurinic/apyrimidinic) lyase activity and introduces nicks in the DNA strand. Cleaves the DNA backbone by beta-delta elimination to generate a single-strand break at the site of the removed base with both 3'- and 5'-phosphates.</text>
</comment>
<dbReference type="AlphaFoldDB" id="A0A0A0BJX3"/>
<dbReference type="InterPro" id="IPR035937">
    <property type="entry name" value="FPG_N"/>
</dbReference>
<dbReference type="SUPFAM" id="SSF46946">
    <property type="entry name" value="S13-like H2TH domain"/>
    <property type="match status" value="1"/>
</dbReference>
<dbReference type="NCBIfam" id="NF002211">
    <property type="entry name" value="PRK01103.1"/>
    <property type="match status" value="1"/>
</dbReference>
<evidence type="ECO:0000256" key="3">
    <source>
        <dbReference type="ARBA" id="ARBA00011245"/>
    </source>
</evidence>
<evidence type="ECO:0000313" key="18">
    <source>
        <dbReference type="EMBL" id="KGM07409.1"/>
    </source>
</evidence>
<evidence type="ECO:0000256" key="1">
    <source>
        <dbReference type="ARBA" id="ARBA00001668"/>
    </source>
</evidence>
<evidence type="ECO:0000256" key="5">
    <source>
        <dbReference type="ARBA" id="ARBA00022763"/>
    </source>
</evidence>
<keyword evidence="9 15" id="KW-0238">DNA-binding</keyword>
<dbReference type="InterPro" id="IPR020629">
    <property type="entry name" value="FPG_Glyclase"/>
</dbReference>
<evidence type="ECO:0000256" key="13">
    <source>
        <dbReference type="ARBA" id="ARBA00023295"/>
    </source>
</evidence>
<dbReference type="GO" id="GO:0003684">
    <property type="term" value="F:damaged DNA binding"/>
    <property type="evidence" value="ECO:0007669"/>
    <property type="project" value="InterPro"/>
</dbReference>
<feature type="domain" description="FPG-type" evidence="16">
    <location>
        <begin position="237"/>
        <end position="271"/>
    </location>
</feature>
<accession>A0A0A0BJX3</accession>
<dbReference type="SMART" id="SM01232">
    <property type="entry name" value="H2TH"/>
    <property type="match status" value="1"/>
</dbReference>
<feature type="domain" description="Formamidopyrimidine-DNA glycosylase catalytic" evidence="17">
    <location>
        <begin position="2"/>
        <end position="113"/>
    </location>
</feature>
<feature type="binding site" evidence="15">
    <location>
        <position position="91"/>
    </location>
    <ligand>
        <name>DNA</name>
        <dbReference type="ChEBI" id="CHEBI:16991"/>
    </ligand>
</feature>
<organism evidence="18 19">
    <name type="scientific">Methylophaga thiooxydans</name>
    <dbReference type="NCBI Taxonomy" id="392484"/>
    <lineage>
        <taxon>Bacteria</taxon>
        <taxon>Pseudomonadati</taxon>
        <taxon>Pseudomonadota</taxon>
        <taxon>Gammaproteobacteria</taxon>
        <taxon>Thiotrichales</taxon>
        <taxon>Piscirickettsiaceae</taxon>
        <taxon>Methylophaga</taxon>
    </lineage>
</organism>
<dbReference type="EC" id="4.2.99.18" evidence="15"/>
<evidence type="ECO:0000256" key="4">
    <source>
        <dbReference type="ARBA" id="ARBA00022723"/>
    </source>
</evidence>
<dbReference type="Pfam" id="PF06831">
    <property type="entry name" value="H2TH"/>
    <property type="match status" value="1"/>
</dbReference>
<evidence type="ECO:0000256" key="7">
    <source>
        <dbReference type="ARBA" id="ARBA00022801"/>
    </source>
</evidence>
<dbReference type="Gene3D" id="1.10.8.50">
    <property type="match status" value="1"/>
</dbReference>
<feature type="active site" description="Schiff-base intermediate with DNA" evidence="15">
    <location>
        <position position="2"/>
    </location>
</feature>
<evidence type="ECO:0000256" key="10">
    <source>
        <dbReference type="ARBA" id="ARBA00023204"/>
    </source>
</evidence>
<dbReference type="GO" id="GO:0008270">
    <property type="term" value="F:zinc ion binding"/>
    <property type="evidence" value="ECO:0007669"/>
    <property type="project" value="UniProtKB-UniRule"/>
</dbReference>
<evidence type="ECO:0000256" key="6">
    <source>
        <dbReference type="ARBA" id="ARBA00022771"/>
    </source>
</evidence>
<dbReference type="GO" id="GO:0034039">
    <property type="term" value="F:8-oxo-7,8-dihydroguanine DNA N-glycosylase activity"/>
    <property type="evidence" value="ECO:0007669"/>
    <property type="project" value="TreeGrafter"/>
</dbReference>
<dbReference type="InterPro" id="IPR010663">
    <property type="entry name" value="Znf_FPG/IleRS"/>
</dbReference>
<feature type="binding site" evidence="15">
    <location>
        <position position="110"/>
    </location>
    <ligand>
        <name>DNA</name>
        <dbReference type="ChEBI" id="CHEBI:16991"/>
    </ligand>
</feature>
<evidence type="ECO:0000256" key="12">
    <source>
        <dbReference type="ARBA" id="ARBA00023268"/>
    </source>
</evidence>
<sequence>MPELPEVETTRRGIQPYVEGNTINKMVVRHRGLRWPVPEQLEAIVKDQRVSKVERRAKYLLFRCDKGTLIIHLGMSGRLRVLDNDDNIGKHDHVDIYINNGHVLRFTDPRRFGAVLWTEADTDTHQLIAHLGPEPLADLFNADYLYQKAKGRSGNIKSFIMNGEIVVGVGNIYANEALFLAGIHPAKAAGKISKAKMAELVEAIKLVLNRALLAGGTTLRDFRKSDGKPGYFAQELNVYGRENEPCLHCQAPINCIRQAQRATYFCKQCQRR</sequence>
<dbReference type="InterPro" id="IPR012319">
    <property type="entry name" value="FPG_cat"/>
</dbReference>
<dbReference type="EMBL" id="JRQD01000002">
    <property type="protein sequence ID" value="KGM07409.1"/>
    <property type="molecule type" value="Genomic_DNA"/>
</dbReference>
<dbReference type="SUPFAM" id="SSF81624">
    <property type="entry name" value="N-terminal domain of MutM-like DNA repair proteins"/>
    <property type="match status" value="1"/>
</dbReference>
<evidence type="ECO:0000256" key="11">
    <source>
        <dbReference type="ARBA" id="ARBA00023239"/>
    </source>
</evidence>
<feature type="active site" description="Proton donor; for beta-elimination activity" evidence="15">
    <location>
        <position position="58"/>
    </location>
</feature>
<proteinExistence type="inferred from homology"/>
<feature type="active site" description="Proton donor" evidence="15">
    <location>
        <position position="3"/>
    </location>
</feature>
<dbReference type="InterPro" id="IPR010979">
    <property type="entry name" value="Ribosomal_uS13-like_H2TH"/>
</dbReference>
<reference evidence="18 19" key="1">
    <citation type="submission" date="2014-09" db="EMBL/GenBank/DDBJ databases">
        <authorList>
            <person name="Grob C."/>
            <person name="Taubert M."/>
            <person name="Howat A.M."/>
            <person name="Burns O.J."/>
            <person name="Dixon J.L."/>
            <person name="Chen Y."/>
            <person name="Murrell J.C."/>
        </authorList>
    </citation>
    <scope>NUCLEOTIDE SEQUENCE [LARGE SCALE GENOMIC DNA]</scope>
    <source>
        <strain evidence="18">L4</strain>
    </source>
</reference>
<comment type="catalytic activity">
    <reaction evidence="14 15">
        <text>2'-deoxyribonucleotide-(2'-deoxyribose 5'-phosphate)-2'-deoxyribonucleotide-DNA = a 3'-end 2'-deoxyribonucleotide-(2,3-dehydro-2,3-deoxyribose 5'-phosphate)-DNA + a 5'-end 5'-phospho-2'-deoxyribonucleoside-DNA + H(+)</text>
        <dbReference type="Rhea" id="RHEA:66592"/>
        <dbReference type="Rhea" id="RHEA-COMP:13180"/>
        <dbReference type="Rhea" id="RHEA-COMP:16897"/>
        <dbReference type="Rhea" id="RHEA-COMP:17067"/>
        <dbReference type="ChEBI" id="CHEBI:15378"/>
        <dbReference type="ChEBI" id="CHEBI:136412"/>
        <dbReference type="ChEBI" id="CHEBI:157695"/>
        <dbReference type="ChEBI" id="CHEBI:167181"/>
        <dbReference type="EC" id="4.2.99.18"/>
    </reaction>
</comment>
<evidence type="ECO:0000313" key="19">
    <source>
        <dbReference type="Proteomes" id="UP000029999"/>
    </source>
</evidence>
<keyword evidence="11 15" id="KW-0456">Lyase</keyword>
<dbReference type="InterPro" id="IPR015886">
    <property type="entry name" value="H2TH_FPG"/>
</dbReference>
<feature type="active site" description="Proton donor; for delta-elimination activity" evidence="15">
    <location>
        <position position="261"/>
    </location>
</feature>
<evidence type="ECO:0000256" key="9">
    <source>
        <dbReference type="ARBA" id="ARBA00023125"/>
    </source>
</evidence>
<keyword evidence="13 15" id="KW-0326">Glycosidase</keyword>